<dbReference type="EMBL" id="JACTAG010000001">
    <property type="protein sequence ID" value="MBD3663442.1"/>
    <property type="molecule type" value="Genomic_DNA"/>
</dbReference>
<organism evidence="1 2">
    <name type="scientific">Sulfitobacter aestuariivivens</name>
    <dbReference type="NCBI Taxonomy" id="2766981"/>
    <lineage>
        <taxon>Bacteria</taxon>
        <taxon>Pseudomonadati</taxon>
        <taxon>Pseudomonadota</taxon>
        <taxon>Alphaproteobacteria</taxon>
        <taxon>Rhodobacterales</taxon>
        <taxon>Roseobacteraceae</taxon>
        <taxon>Sulfitobacter</taxon>
    </lineage>
</organism>
<evidence type="ECO:0000313" key="2">
    <source>
        <dbReference type="Proteomes" id="UP000635142"/>
    </source>
</evidence>
<dbReference type="AlphaFoldDB" id="A0A927HD99"/>
<reference evidence="1" key="1">
    <citation type="submission" date="2020-08" db="EMBL/GenBank/DDBJ databases">
        <title>Sulfitobacter aestuariivivens sp. nov., isolated from a tidal flat.</title>
        <authorList>
            <person name="Park S."/>
            <person name="Yoon J.-H."/>
        </authorList>
    </citation>
    <scope>NUCLEOTIDE SEQUENCE</scope>
    <source>
        <strain evidence="1">TSTF-M16</strain>
    </source>
</reference>
<dbReference type="SUPFAM" id="SSF51735">
    <property type="entry name" value="NAD(P)-binding Rossmann-fold domains"/>
    <property type="match status" value="1"/>
</dbReference>
<name>A0A927HD99_9RHOB</name>
<protein>
    <submittedName>
        <fullName evidence="1">Uncharacterized protein</fullName>
    </submittedName>
</protein>
<accession>A0A927HD99</accession>
<proteinExistence type="predicted"/>
<dbReference type="Proteomes" id="UP000635142">
    <property type="component" value="Unassembled WGS sequence"/>
</dbReference>
<dbReference type="InterPro" id="IPR036291">
    <property type="entry name" value="NAD(P)-bd_dom_sf"/>
</dbReference>
<keyword evidence="2" id="KW-1185">Reference proteome</keyword>
<comment type="caution">
    <text evidence="1">The sequence shown here is derived from an EMBL/GenBank/DDBJ whole genome shotgun (WGS) entry which is preliminary data.</text>
</comment>
<evidence type="ECO:0000313" key="1">
    <source>
        <dbReference type="EMBL" id="MBD3663442.1"/>
    </source>
</evidence>
<sequence length="188" mass="19380">MIIILNAGQPLGPDLAAALARAGGRVVAIDSRTDRLARLAVAHPERIEPLVIADGETDKLSLLKDAWADEPITLVVNLMPLSRPVDISAQMRALSMVLRTTLRGLVAGKGTLATVVARPGDPLALNAQGLCGAVARAGEAVAAEVHAKGVRVHTLSVPAAHPGAALGMLIHLGSGTAQNLKSTTFHLD</sequence>
<dbReference type="RefSeq" id="WP_191074409.1">
    <property type="nucleotide sequence ID" value="NZ_JACTAG010000001.1"/>
</dbReference>
<gene>
    <name evidence="1" type="ORF">H9Q16_05880</name>
</gene>